<organism evidence="2 3">
    <name type="scientific">Flaviflexus salsibiostraticola</name>
    <dbReference type="NCBI Taxonomy" id="1282737"/>
    <lineage>
        <taxon>Bacteria</taxon>
        <taxon>Bacillati</taxon>
        <taxon>Actinomycetota</taxon>
        <taxon>Actinomycetes</taxon>
        <taxon>Actinomycetales</taxon>
        <taxon>Actinomycetaceae</taxon>
        <taxon>Flaviflexus</taxon>
    </lineage>
</organism>
<dbReference type="KEGG" id="fsl:EJO69_03370"/>
<dbReference type="Gene3D" id="3.40.1260.10">
    <property type="entry name" value="DsrEFH-like"/>
    <property type="match status" value="1"/>
</dbReference>
<dbReference type="Proteomes" id="UP000270021">
    <property type="component" value="Chromosome"/>
</dbReference>
<name>A0A3Q8WV21_9ACTO</name>
<dbReference type="Pfam" id="PF02635">
    <property type="entry name" value="DsrE"/>
    <property type="match status" value="1"/>
</dbReference>
<evidence type="ECO:0000313" key="3">
    <source>
        <dbReference type="Proteomes" id="UP000270021"/>
    </source>
</evidence>
<dbReference type="EMBL" id="CP034438">
    <property type="protein sequence ID" value="AZN30764.1"/>
    <property type="molecule type" value="Genomic_DNA"/>
</dbReference>
<keyword evidence="3" id="KW-1185">Reference proteome</keyword>
<evidence type="ECO:0000313" key="1">
    <source>
        <dbReference type="EMBL" id="AZN29453.1"/>
    </source>
</evidence>
<proteinExistence type="predicted"/>
<dbReference type="AlphaFoldDB" id="A0A3Q8WV21"/>
<dbReference type="InterPro" id="IPR027396">
    <property type="entry name" value="DsrEFH-like"/>
</dbReference>
<dbReference type="SUPFAM" id="SSF75169">
    <property type="entry name" value="DsrEFH-like"/>
    <property type="match status" value="1"/>
</dbReference>
<dbReference type="EMBL" id="CP034438">
    <property type="protein sequence ID" value="AZN29453.1"/>
    <property type="molecule type" value="Genomic_DNA"/>
</dbReference>
<dbReference type="RefSeq" id="WP_028708018.1">
    <property type="nucleotide sequence ID" value="NZ_CP034438.1"/>
</dbReference>
<dbReference type="InterPro" id="IPR003787">
    <property type="entry name" value="Sulphur_relay_DsrE/F-like"/>
</dbReference>
<dbReference type="OrthoDB" id="9812053at2"/>
<sequence length="117" mass="13231">MMNENSDSLVFVLQHKNDRFDPMPFSIARSWTEDLGADIALYVMYDALELIKKDAVEGAPDIRESLDALLAAGVSIYACGFCSRACELSTDDYYPGIQVANRQIFHGLMSDRRPLYW</sequence>
<accession>A0A3Q8WV21</accession>
<gene>
    <name evidence="1" type="ORF">EJO69_03370</name>
    <name evidence="2" type="ORF">EJO69_10980</name>
</gene>
<evidence type="ECO:0000313" key="2">
    <source>
        <dbReference type="EMBL" id="AZN30764.1"/>
    </source>
</evidence>
<reference evidence="2 3" key="1">
    <citation type="submission" date="2018-12" db="EMBL/GenBank/DDBJ databases">
        <title>Complete genome sequence of Flaviflexus salsibiostraticola KCTC 33148.</title>
        <authorList>
            <person name="Bae J.-W."/>
        </authorList>
    </citation>
    <scope>NUCLEOTIDE SEQUENCE [LARGE SCALE GENOMIC DNA]</scope>
    <source>
        <strain evidence="2 3">KCTC 33148</strain>
    </source>
</reference>
<protein>
    <submittedName>
        <fullName evidence="2">Uncharacterized protein</fullName>
    </submittedName>
</protein>
<dbReference type="KEGG" id="fsl:EJO69_10980"/>